<dbReference type="eggNOG" id="KOG2681">
    <property type="taxonomic scope" value="Eukaryota"/>
</dbReference>
<dbReference type="InterPro" id="IPR023214">
    <property type="entry name" value="HAD_sf"/>
</dbReference>
<gene>
    <name evidence="5" type="ORF">ZEAMMB73_Zm00001d030008</name>
</gene>
<keyword evidence="3" id="KW-0378">Hydrolase</keyword>
<dbReference type="Gene3D" id="3.40.50.1000">
    <property type="entry name" value="HAD superfamily/HAD-like"/>
    <property type="match status" value="1"/>
</dbReference>
<dbReference type="InterPro" id="IPR008380">
    <property type="entry name" value="HAD-SF_hydro_IG_5-nucl"/>
</dbReference>
<dbReference type="InterPro" id="IPR036412">
    <property type="entry name" value="HAD-like_sf"/>
</dbReference>
<organism evidence="5">
    <name type="scientific">Zea mays</name>
    <name type="common">Maize</name>
    <dbReference type="NCBI Taxonomy" id="4577"/>
    <lineage>
        <taxon>Eukaryota</taxon>
        <taxon>Viridiplantae</taxon>
        <taxon>Streptophyta</taxon>
        <taxon>Embryophyta</taxon>
        <taxon>Tracheophyta</taxon>
        <taxon>Spermatophyta</taxon>
        <taxon>Magnoliopsida</taxon>
        <taxon>Liliopsida</taxon>
        <taxon>Poales</taxon>
        <taxon>Poaceae</taxon>
        <taxon>PACMAD clade</taxon>
        <taxon>Panicoideae</taxon>
        <taxon>Andropogonodae</taxon>
        <taxon>Andropogoneae</taxon>
        <taxon>Tripsacinae</taxon>
        <taxon>Zea</taxon>
    </lineage>
</organism>
<dbReference type="EMBL" id="CM007647">
    <property type="protein sequence ID" value="ONL99963.1"/>
    <property type="molecule type" value="Genomic_DNA"/>
</dbReference>
<dbReference type="eggNOG" id="KOG4302">
    <property type="taxonomic scope" value="Eukaryota"/>
</dbReference>
<comment type="similarity">
    <text evidence="1">Belongs to the 5'(3')-deoxyribonucleotidase family.</text>
</comment>
<dbReference type="PANTHER" id="PTHR12103">
    <property type="entry name" value="5'-NUCLEOTIDASE DOMAIN-CONTAINING"/>
    <property type="match status" value="1"/>
</dbReference>
<dbReference type="Pfam" id="PF05761">
    <property type="entry name" value="5_nucleotid"/>
    <property type="match status" value="1"/>
</dbReference>
<proteinExistence type="inferred from homology"/>
<evidence type="ECO:0000313" key="5">
    <source>
        <dbReference type="EMBL" id="ONL99963.1"/>
    </source>
</evidence>
<keyword evidence="2" id="KW-0479">Metal-binding</keyword>
<dbReference type="AlphaFoldDB" id="A0A1D6K8W6"/>
<sequence>MLAFPPTNYQAGKKLLLITNSDFHYTNKMMNHAFSRFLPNDVGWRDLFEMVIVSTRKPEFFQLSHPLYEVVTDDGLMHPCFKVNSCQIIHGSRYYCCEPVTHRTSSNSFSISVNEHVSFQTFYAPKSFLLWYYLVHYLTLINP</sequence>
<dbReference type="GO" id="GO:0016787">
    <property type="term" value="F:hydrolase activity"/>
    <property type="evidence" value="ECO:0007669"/>
    <property type="project" value="UniProtKB-KW"/>
</dbReference>
<dbReference type="PANTHER" id="PTHR12103:SF22">
    <property type="entry name" value="HAD-SUPERFAMILY HYDROLASE, SUBFAMILY IG, 5'-NUCLEOTIDASE"/>
    <property type="match status" value="1"/>
</dbReference>
<evidence type="ECO:0000256" key="1">
    <source>
        <dbReference type="ARBA" id="ARBA00009589"/>
    </source>
</evidence>
<accession>A0A1D6K8W6</accession>
<keyword evidence="4" id="KW-0460">Magnesium</keyword>
<protein>
    <submittedName>
        <fullName evidence="5">65-kDa microtubule-associated protein 3</fullName>
    </submittedName>
</protein>
<reference evidence="5" key="1">
    <citation type="submission" date="2015-12" db="EMBL/GenBank/DDBJ databases">
        <title>Update maize B73 reference genome by single molecule sequencing technologies.</title>
        <authorList>
            <consortium name="Maize Genome Sequencing Project"/>
            <person name="Ware D."/>
        </authorList>
    </citation>
    <scope>NUCLEOTIDE SEQUENCE [LARGE SCALE GENOMIC DNA]</scope>
    <source>
        <tissue evidence="5">Seedling</tissue>
    </source>
</reference>
<name>A0A1D6K8W6_MAIZE</name>
<evidence type="ECO:0000256" key="4">
    <source>
        <dbReference type="ARBA" id="ARBA00022842"/>
    </source>
</evidence>
<dbReference type="SUPFAM" id="SSF56784">
    <property type="entry name" value="HAD-like"/>
    <property type="match status" value="1"/>
</dbReference>
<dbReference type="EMBL" id="CM007647">
    <property type="protein sequence ID" value="ONL99966.1"/>
    <property type="molecule type" value="Genomic_DNA"/>
</dbReference>
<evidence type="ECO:0000256" key="2">
    <source>
        <dbReference type="ARBA" id="ARBA00022723"/>
    </source>
</evidence>
<evidence type="ECO:0000256" key="3">
    <source>
        <dbReference type="ARBA" id="ARBA00022801"/>
    </source>
</evidence>
<dbReference type="GO" id="GO:0046872">
    <property type="term" value="F:metal ion binding"/>
    <property type="evidence" value="ECO:0007669"/>
    <property type="project" value="UniProtKB-KW"/>
</dbReference>